<name>A0A4Y2GVX3_ARAVE</name>
<organism evidence="1 2">
    <name type="scientific">Araneus ventricosus</name>
    <name type="common">Orbweaver spider</name>
    <name type="synonym">Epeira ventricosa</name>
    <dbReference type="NCBI Taxonomy" id="182803"/>
    <lineage>
        <taxon>Eukaryota</taxon>
        <taxon>Metazoa</taxon>
        <taxon>Ecdysozoa</taxon>
        <taxon>Arthropoda</taxon>
        <taxon>Chelicerata</taxon>
        <taxon>Arachnida</taxon>
        <taxon>Araneae</taxon>
        <taxon>Araneomorphae</taxon>
        <taxon>Entelegynae</taxon>
        <taxon>Araneoidea</taxon>
        <taxon>Araneidae</taxon>
        <taxon>Araneus</taxon>
    </lineage>
</organism>
<dbReference type="Proteomes" id="UP000499080">
    <property type="component" value="Unassembled WGS sequence"/>
</dbReference>
<gene>
    <name evidence="1" type="ORF">AVEN_224876_1</name>
</gene>
<comment type="caution">
    <text evidence="1">The sequence shown here is derived from an EMBL/GenBank/DDBJ whole genome shotgun (WGS) entry which is preliminary data.</text>
</comment>
<dbReference type="EMBL" id="BGPR01001570">
    <property type="protein sequence ID" value="GBM56965.1"/>
    <property type="molecule type" value="Genomic_DNA"/>
</dbReference>
<proteinExistence type="predicted"/>
<dbReference type="AlphaFoldDB" id="A0A4Y2GVX3"/>
<reference evidence="1 2" key="1">
    <citation type="journal article" date="2019" name="Sci. Rep.">
        <title>Orb-weaving spider Araneus ventricosus genome elucidates the spidroin gene catalogue.</title>
        <authorList>
            <person name="Kono N."/>
            <person name="Nakamura H."/>
            <person name="Ohtoshi R."/>
            <person name="Moran D.A.P."/>
            <person name="Shinohara A."/>
            <person name="Yoshida Y."/>
            <person name="Fujiwara M."/>
            <person name="Mori M."/>
            <person name="Tomita M."/>
            <person name="Arakawa K."/>
        </authorList>
    </citation>
    <scope>NUCLEOTIDE SEQUENCE [LARGE SCALE GENOMIC DNA]</scope>
</reference>
<evidence type="ECO:0000313" key="2">
    <source>
        <dbReference type="Proteomes" id="UP000499080"/>
    </source>
</evidence>
<sequence length="111" mass="12229">MDSGNPIPSTIRRIYGPIANRIMRRVGANDLPLVWCGSMKSECLIRGCPHHLTTVQENQADGDEVEFPSTFAKGAHILLDFVETTSNILGNAFLIQSEQSRIPSSGEFSHM</sequence>
<evidence type="ECO:0000313" key="1">
    <source>
        <dbReference type="EMBL" id="GBM56965.1"/>
    </source>
</evidence>
<keyword evidence="2" id="KW-1185">Reference proteome</keyword>
<protein>
    <submittedName>
        <fullName evidence="1">Uncharacterized protein</fullName>
    </submittedName>
</protein>
<accession>A0A4Y2GVX3</accession>